<organism evidence="2 3">
    <name type="scientific">Cylindrotheca closterium</name>
    <dbReference type="NCBI Taxonomy" id="2856"/>
    <lineage>
        <taxon>Eukaryota</taxon>
        <taxon>Sar</taxon>
        <taxon>Stramenopiles</taxon>
        <taxon>Ochrophyta</taxon>
        <taxon>Bacillariophyta</taxon>
        <taxon>Bacillariophyceae</taxon>
        <taxon>Bacillariophycidae</taxon>
        <taxon>Bacillariales</taxon>
        <taxon>Bacillariaceae</taxon>
        <taxon>Cylindrotheca</taxon>
    </lineage>
</organism>
<keyword evidence="3" id="KW-1185">Reference proteome</keyword>
<comment type="caution">
    <text evidence="2">The sequence shown here is derived from an EMBL/GenBank/DDBJ whole genome shotgun (WGS) entry which is preliminary data.</text>
</comment>
<reference evidence="2" key="1">
    <citation type="submission" date="2023-08" db="EMBL/GenBank/DDBJ databases">
        <authorList>
            <person name="Audoor S."/>
            <person name="Bilcke G."/>
        </authorList>
    </citation>
    <scope>NUCLEOTIDE SEQUENCE</scope>
</reference>
<protein>
    <submittedName>
        <fullName evidence="2">Uncharacterized protein</fullName>
    </submittedName>
</protein>
<evidence type="ECO:0000313" key="2">
    <source>
        <dbReference type="EMBL" id="CAJ1915225.1"/>
    </source>
</evidence>
<proteinExistence type="predicted"/>
<sequence>MGRDKFAAMAKATERQSVSPVNPPKRDKLAALAASRSAADSTPTSTTDAAEPRGNSKLAAMAAANTSANRTVTEALDDKHEKRTRELQEKMSKRKQILQDLDQAEDLTCKLLDIVHQTTNALQDMTSSSPELAQLSRDYRKTLQEIHPLLSRGTEALVQPYQNHTTETNQSMYAARVEMRLAKERSDVLKAFTELERQPNEEATGGDESMMAGTKRSREDDNDAIINK</sequence>
<evidence type="ECO:0000313" key="3">
    <source>
        <dbReference type="Proteomes" id="UP001295423"/>
    </source>
</evidence>
<accession>A0AAD2CB63</accession>
<feature type="compositionally biased region" description="Low complexity" evidence="1">
    <location>
        <begin position="30"/>
        <end position="49"/>
    </location>
</feature>
<dbReference type="Proteomes" id="UP001295423">
    <property type="component" value="Unassembled WGS sequence"/>
</dbReference>
<dbReference type="EMBL" id="CAKOGP040000001">
    <property type="protein sequence ID" value="CAJ1915225.1"/>
    <property type="molecule type" value="Genomic_DNA"/>
</dbReference>
<name>A0AAD2CB63_9STRA</name>
<feature type="region of interest" description="Disordered" evidence="1">
    <location>
        <begin position="194"/>
        <end position="228"/>
    </location>
</feature>
<dbReference type="AlphaFoldDB" id="A0AAD2CB63"/>
<evidence type="ECO:0000256" key="1">
    <source>
        <dbReference type="SAM" id="MobiDB-lite"/>
    </source>
</evidence>
<gene>
    <name evidence="2" type="ORF">CYCCA115_LOCUS712</name>
</gene>
<feature type="region of interest" description="Disordered" evidence="1">
    <location>
        <begin position="1"/>
        <end position="80"/>
    </location>
</feature>